<evidence type="ECO:0000313" key="3">
    <source>
        <dbReference type="EMBL" id="OII72739.1"/>
    </source>
</evidence>
<proteinExistence type="predicted"/>
<feature type="domain" description="OTU" evidence="2">
    <location>
        <begin position="172"/>
        <end position="317"/>
    </location>
</feature>
<dbReference type="InterPro" id="IPR003323">
    <property type="entry name" value="OTU_dom"/>
</dbReference>
<keyword evidence="3" id="KW-0378">Hydrolase</keyword>
<dbReference type="GO" id="GO:0004843">
    <property type="term" value="F:cysteine-type deubiquitinase activity"/>
    <property type="evidence" value="ECO:0007669"/>
    <property type="project" value="TreeGrafter"/>
</dbReference>
<dbReference type="InterPro" id="IPR050704">
    <property type="entry name" value="Peptidase_C85-like"/>
</dbReference>
<evidence type="ECO:0000256" key="1">
    <source>
        <dbReference type="SAM" id="Coils"/>
    </source>
</evidence>
<dbReference type="EMBL" id="LRBP01000020">
    <property type="protein sequence ID" value="OII72739.1"/>
    <property type="molecule type" value="Genomic_DNA"/>
</dbReference>
<protein>
    <submittedName>
        <fullName evidence="3">OTU-like cysteine protease family protein</fullName>
    </submittedName>
</protein>
<organism evidence="3 4">
    <name type="scientific">Cryptosporidium ubiquitum</name>
    <dbReference type="NCBI Taxonomy" id="857276"/>
    <lineage>
        <taxon>Eukaryota</taxon>
        <taxon>Sar</taxon>
        <taxon>Alveolata</taxon>
        <taxon>Apicomplexa</taxon>
        <taxon>Conoidasida</taxon>
        <taxon>Coccidia</taxon>
        <taxon>Eucoccidiorida</taxon>
        <taxon>Eimeriorina</taxon>
        <taxon>Cryptosporidiidae</taxon>
        <taxon>Cryptosporidium</taxon>
    </lineage>
</organism>
<dbReference type="VEuPathDB" id="CryptoDB:cubi_01689"/>
<dbReference type="AlphaFoldDB" id="A0A1J4MGZ8"/>
<reference evidence="3 4" key="1">
    <citation type="submission" date="2016-10" db="EMBL/GenBank/DDBJ databases">
        <title>Reductive evolution of mitochondrial metabolism and differential evolution of invasion-related proteins in Cryptosporidium.</title>
        <authorList>
            <person name="Liu S."/>
            <person name="Roellig D.M."/>
            <person name="Guo Y."/>
            <person name="Li N."/>
            <person name="Frace M.A."/>
            <person name="Tang K."/>
            <person name="Zhang L."/>
            <person name="Feng Y."/>
            <person name="Xiao L."/>
        </authorList>
    </citation>
    <scope>NUCLEOTIDE SEQUENCE [LARGE SCALE GENOMIC DNA]</scope>
    <source>
        <strain evidence="3">39726</strain>
    </source>
</reference>
<comment type="caution">
    <text evidence="3">The sequence shown here is derived from an EMBL/GenBank/DDBJ whole genome shotgun (WGS) entry which is preliminary data.</text>
</comment>
<dbReference type="CDD" id="cd22748">
    <property type="entry name" value="OTU_OTUD6-like"/>
    <property type="match status" value="1"/>
</dbReference>
<dbReference type="PANTHER" id="PTHR12419">
    <property type="entry name" value="OTU DOMAIN CONTAINING PROTEIN"/>
    <property type="match status" value="1"/>
</dbReference>
<dbReference type="GO" id="GO:0006508">
    <property type="term" value="P:proteolysis"/>
    <property type="evidence" value="ECO:0007669"/>
    <property type="project" value="UniProtKB-KW"/>
</dbReference>
<sequence length="317" mass="36719">MDSDSQEGKPSRRKILQRQNQEIKALKEEWKKALASCNKKGSKKELDKEYNSKIESLQLSHKMELLKLSSENNTEQEEELIKTLEKKNEVTVHNNTNKKPSLLEKLETLNEIPSLYSNASFQMTKSEKRKKKKQKELEQRYMKNLEECALNNDRKGEIELEVINKKLKEMNLKIFNISADGNCLFGSIKHQLEVKNKGLYSIKELRSIAVDYIESNKQTMEPFVLASVENTDITFENYCDNIRSTNEWGGEVELVALSNSLKVPITVIRALNHRNESYGEQFYQEDESNNFNGNTLYIVYHIHLFASGPHYNSTVSI</sequence>
<dbReference type="GO" id="GO:0016579">
    <property type="term" value="P:protein deubiquitination"/>
    <property type="evidence" value="ECO:0007669"/>
    <property type="project" value="TreeGrafter"/>
</dbReference>
<dbReference type="GeneID" id="39978480"/>
<dbReference type="InterPro" id="IPR038765">
    <property type="entry name" value="Papain-like_cys_pep_sf"/>
</dbReference>
<dbReference type="Gene3D" id="3.90.70.80">
    <property type="match status" value="1"/>
</dbReference>
<feature type="coiled-coil region" evidence="1">
    <location>
        <begin position="13"/>
        <end position="40"/>
    </location>
</feature>
<accession>A0A1J4MGZ8</accession>
<dbReference type="PROSITE" id="PS50802">
    <property type="entry name" value="OTU"/>
    <property type="match status" value="1"/>
</dbReference>
<keyword evidence="1" id="KW-0175">Coiled coil</keyword>
<dbReference type="Pfam" id="PF02338">
    <property type="entry name" value="OTU"/>
    <property type="match status" value="1"/>
</dbReference>
<dbReference type="RefSeq" id="XP_028874136.1">
    <property type="nucleotide sequence ID" value="XM_029018701.1"/>
</dbReference>
<dbReference type="Proteomes" id="UP000186176">
    <property type="component" value="Unassembled WGS sequence"/>
</dbReference>
<keyword evidence="3" id="KW-0645">Protease</keyword>
<dbReference type="PANTHER" id="PTHR12419:SF10">
    <property type="entry name" value="DEUBIQUITINASE OTUD6B"/>
    <property type="match status" value="1"/>
</dbReference>
<evidence type="ECO:0000259" key="2">
    <source>
        <dbReference type="PROSITE" id="PS50802"/>
    </source>
</evidence>
<keyword evidence="4" id="KW-1185">Reference proteome</keyword>
<name>A0A1J4MGZ8_9CRYT</name>
<dbReference type="SUPFAM" id="SSF54001">
    <property type="entry name" value="Cysteine proteinases"/>
    <property type="match status" value="1"/>
</dbReference>
<evidence type="ECO:0000313" key="4">
    <source>
        <dbReference type="Proteomes" id="UP000186176"/>
    </source>
</evidence>
<gene>
    <name evidence="3" type="ORF">cubi_01689</name>
</gene>
<dbReference type="OrthoDB" id="415023at2759"/>